<name>A0A1T5P957_9BACT</name>
<dbReference type="EMBL" id="FUZZ01000004">
    <property type="protein sequence ID" value="SKD09284.1"/>
    <property type="molecule type" value="Genomic_DNA"/>
</dbReference>
<evidence type="ECO:0008006" key="3">
    <source>
        <dbReference type="Google" id="ProtNLM"/>
    </source>
</evidence>
<dbReference type="AlphaFoldDB" id="A0A1T5P957"/>
<protein>
    <recommendedName>
        <fullName evidence="3">Nucleotide-diphospho-sugar transferase</fullName>
    </recommendedName>
</protein>
<gene>
    <name evidence="1" type="ORF">SAMN05660461_5168</name>
</gene>
<dbReference type="STRING" id="393003.SAMN05660461_5168"/>
<dbReference type="Gene3D" id="3.90.550.10">
    <property type="entry name" value="Spore Coat Polysaccharide Biosynthesis Protein SpsA, Chain A"/>
    <property type="match status" value="1"/>
</dbReference>
<proteinExistence type="predicted"/>
<reference evidence="1 2" key="1">
    <citation type="submission" date="2017-02" db="EMBL/GenBank/DDBJ databases">
        <authorList>
            <person name="Peterson S.W."/>
        </authorList>
    </citation>
    <scope>NUCLEOTIDE SEQUENCE [LARGE SCALE GENOMIC DNA]</scope>
    <source>
        <strain evidence="1 2">DSM 18108</strain>
    </source>
</reference>
<evidence type="ECO:0000313" key="1">
    <source>
        <dbReference type="EMBL" id="SKD09284.1"/>
    </source>
</evidence>
<evidence type="ECO:0000313" key="2">
    <source>
        <dbReference type="Proteomes" id="UP000190166"/>
    </source>
</evidence>
<keyword evidence="2" id="KW-1185">Reference proteome</keyword>
<accession>A0A1T5P957</accession>
<dbReference type="InterPro" id="IPR029044">
    <property type="entry name" value="Nucleotide-diphossugar_trans"/>
</dbReference>
<organism evidence="1 2">
    <name type="scientific">Chitinophaga ginsengisegetis</name>
    <dbReference type="NCBI Taxonomy" id="393003"/>
    <lineage>
        <taxon>Bacteria</taxon>
        <taxon>Pseudomonadati</taxon>
        <taxon>Bacteroidota</taxon>
        <taxon>Chitinophagia</taxon>
        <taxon>Chitinophagales</taxon>
        <taxon>Chitinophagaceae</taxon>
        <taxon>Chitinophaga</taxon>
    </lineage>
</organism>
<dbReference type="SUPFAM" id="SSF53448">
    <property type="entry name" value="Nucleotide-diphospho-sugar transferases"/>
    <property type="match status" value="1"/>
</dbReference>
<sequence>MMLHTPVLLLVFNRPEQALLVFRQIRLQQPEQLFIAADGPRPDRPEDAALCEDTRMAVLKSIDWPCKVETLFRPHNLGCGKAVSSAIDWFFSHVEEGIILEDDCVPDPSFFPFCTTLLEKYRFNDTIMHIHGGNYQAGILRGNASYYYSRYAHIWGWATWRRAWQYYDFTLQRYRHVSREGLNTFLQSELQSIYDKRVDTWDIQWFMSVWFNKGWVITPNISLVKNIGYGKDATHTRVIPRWFKRIQYGTIADIVHPGSSNINEEADRYTINTLYSPGRLFVKLKKIVKNNTLLYNLYKRIS</sequence>
<dbReference type="Proteomes" id="UP000190166">
    <property type="component" value="Unassembled WGS sequence"/>
</dbReference>